<evidence type="ECO:0000259" key="3">
    <source>
        <dbReference type="Pfam" id="PF01364"/>
    </source>
</evidence>
<evidence type="ECO:0000259" key="5">
    <source>
        <dbReference type="Pfam" id="PF18962"/>
    </source>
</evidence>
<feature type="domain" description="CARDB" evidence="4">
    <location>
        <begin position="797"/>
        <end position="905"/>
    </location>
</feature>
<dbReference type="Gene3D" id="3.40.50.10390">
    <property type="entry name" value="Gingipain r, domain 1"/>
    <property type="match status" value="1"/>
</dbReference>
<comment type="caution">
    <text evidence="6">The sequence shown here is derived from an EMBL/GenBank/DDBJ whole genome shotgun (WGS) entry which is preliminary data.</text>
</comment>
<dbReference type="GO" id="GO:0006508">
    <property type="term" value="P:proteolysis"/>
    <property type="evidence" value="ECO:0007669"/>
    <property type="project" value="InterPro"/>
</dbReference>
<proteinExistence type="predicted"/>
<dbReference type="InterPro" id="IPR013783">
    <property type="entry name" value="Ig-like_fold"/>
</dbReference>
<protein>
    <submittedName>
        <fullName evidence="6">T9SS type A sorting domain-containing protein</fullName>
    </submittedName>
</protein>
<feature type="signal peptide" evidence="2">
    <location>
        <begin position="1"/>
        <end position="19"/>
    </location>
</feature>
<feature type="chain" id="PRO_5035311325" evidence="2">
    <location>
        <begin position="20"/>
        <end position="1631"/>
    </location>
</feature>
<accession>A0A8J8FE13</accession>
<reference evidence="6" key="1">
    <citation type="submission" date="2019-10" db="EMBL/GenBank/DDBJ databases">
        <title>Draft genome sequence of Panacibacter sp. KCS-6.</title>
        <authorList>
            <person name="Yim K.J."/>
        </authorList>
    </citation>
    <scope>NUCLEOTIDE SEQUENCE</scope>
    <source>
        <strain evidence="6">KCS-6</strain>
    </source>
</reference>
<dbReference type="Gene3D" id="2.60.40.10">
    <property type="entry name" value="Immunoglobulins"/>
    <property type="match status" value="2"/>
</dbReference>
<dbReference type="GO" id="GO:0008234">
    <property type="term" value="F:cysteine-type peptidase activity"/>
    <property type="evidence" value="ECO:0007669"/>
    <property type="project" value="InterPro"/>
</dbReference>
<dbReference type="InterPro" id="IPR029031">
    <property type="entry name" value="Gingipain_N_sf"/>
</dbReference>
<name>A0A8J8FE13_9BACT</name>
<dbReference type="Pfam" id="PF07705">
    <property type="entry name" value="CARDB"/>
    <property type="match status" value="1"/>
</dbReference>
<dbReference type="InterPro" id="IPR001769">
    <property type="entry name" value="Gingipain"/>
</dbReference>
<dbReference type="InterPro" id="IPR011635">
    <property type="entry name" value="CARDB"/>
</dbReference>
<evidence type="ECO:0000256" key="2">
    <source>
        <dbReference type="SAM" id="SignalP"/>
    </source>
</evidence>
<keyword evidence="1 2" id="KW-0732">Signal</keyword>
<evidence type="ECO:0000313" key="6">
    <source>
        <dbReference type="EMBL" id="NNV56351.1"/>
    </source>
</evidence>
<dbReference type="RefSeq" id="WP_171608290.1">
    <property type="nucleotide sequence ID" value="NZ_WHPF01000008.1"/>
</dbReference>
<dbReference type="Proteomes" id="UP000598971">
    <property type="component" value="Unassembled WGS sequence"/>
</dbReference>
<dbReference type="InterPro" id="IPR029030">
    <property type="entry name" value="Caspase-like_dom_sf"/>
</dbReference>
<feature type="domain" description="Secretion system C-terminal sorting" evidence="5">
    <location>
        <begin position="1561"/>
        <end position="1629"/>
    </location>
</feature>
<organism evidence="6 7">
    <name type="scientific">Limnovirga soli</name>
    <dbReference type="NCBI Taxonomy" id="2656915"/>
    <lineage>
        <taxon>Bacteria</taxon>
        <taxon>Pseudomonadati</taxon>
        <taxon>Bacteroidota</taxon>
        <taxon>Chitinophagia</taxon>
        <taxon>Chitinophagales</taxon>
        <taxon>Chitinophagaceae</taxon>
        <taxon>Limnovirga</taxon>
    </lineage>
</organism>
<dbReference type="NCBIfam" id="TIGR04183">
    <property type="entry name" value="Por_Secre_tail"/>
    <property type="match status" value="1"/>
</dbReference>
<evidence type="ECO:0000256" key="1">
    <source>
        <dbReference type="ARBA" id="ARBA00022729"/>
    </source>
</evidence>
<keyword evidence="7" id="KW-1185">Reference proteome</keyword>
<feature type="domain" description="Gingipain" evidence="3">
    <location>
        <begin position="417"/>
        <end position="791"/>
    </location>
</feature>
<evidence type="ECO:0000313" key="7">
    <source>
        <dbReference type="Proteomes" id="UP000598971"/>
    </source>
</evidence>
<evidence type="ECO:0000259" key="4">
    <source>
        <dbReference type="Pfam" id="PF07705"/>
    </source>
</evidence>
<gene>
    <name evidence="6" type="ORF">GD597_12845</name>
</gene>
<dbReference type="Gene3D" id="3.40.50.1460">
    <property type="match status" value="1"/>
</dbReference>
<dbReference type="Pfam" id="PF18962">
    <property type="entry name" value="Por_Secre_tail"/>
    <property type="match status" value="1"/>
</dbReference>
<dbReference type="InterPro" id="IPR026444">
    <property type="entry name" value="Secre_tail"/>
</dbReference>
<dbReference type="EMBL" id="WHPF01000008">
    <property type="protein sequence ID" value="NNV56351.1"/>
    <property type="molecule type" value="Genomic_DNA"/>
</dbReference>
<sequence>MKQLFFVLLLTITAFTTRAQHFNNEWIDYGKTYYKFKVGPFGLDITASPIKKGVVRITQPTLAASGLGNIDAENFQLLREGKEVPLYISKPSGILTSADYIEFWGEIANGKVDKALYRDSALQLSDYWNLETDSATYFLTVNAGIANKRFVNTINNIAGVSIAPDKNFTYTIGRYFKGSLNEGYGIFVEQRLYSSSYDKGEGYMSRPIRRNGSPLGNVQLPQTFFPLQLDTTGPLMTARFTLMGNSPYDREVKILMNGDSLTQFPMGYFNSAKLTIDTLSPKRLKRDSVTFMIQNITDVNEDEMKIVVLELQYSRLFNFGNASSFEFTLPASDTGRYIKITKFNRGSSDAALYDITNGKRYIANTAITDTLQFFLEPSASDYQLVLVKADGSTAKTISSLQPRQMVNYADAANQGNYLIISNPLLYGSGNSNYLQQYSDYRSSDSGGHFNTRIIDIEQLEDQFAYGIIKHPLSVKNFLQYARTNFAVPPAYVFLVGKGISYTAYRAAGTVASVVTQTNLVPVFGSPGSDNLLSSANYDPTPATPIGRLSVINPDEIGAYLAKIKTYEAAQRDTTQTLANKAWMKKVIQLAGANDPLIGVTIDNAMRNYGKTITDTLFGANLINYSKTADPTGYPKAVIDFTNEYNDGSGLVEYFGHSSASNIDFSLDNPANYTNTGKYPLFIVNGCLAGNIFGYESNRQTLRSTLSEKFVLEPGKGAIGYLSSSSYGVVDYLDIFTQQFYNSIATTQYGKAFGQVTKEAIAKSLQVTTLDDFYGRMHAEQYTFNGDPALVLNSFAKPDYIIDAARISSTPGYLTTANDSFTVHIPVYNLGIAKNDSVHFSLERKFPNGVSVTAYSKMLPAIKQADTLVITLPIVGNRDKGTTTLTALIDDTKTFAELSENNNTASISVKISAADLLPVSPYNFSIVNTDVVNLAASTAYAFDSLTQYVMELDTTVLFNSPVKQTAQTVSTGGLIGFNNIALGLNNTVYFWRVSEDSADKHWNTFSFTHSNPGNSGFQQSHFYQHTESAFNGLAADTATRSFTFSPSFSNLFVLHSIFPTSGLENGQFSIAVNGSIITWSACVGSSIIFNVFDPLTFKPILNTTSPYNAGAICDSMRRYNFEYSTQTAATRKNAMDFMDNYVKNGYYVVVRKIYDQGNSDWAPTVWAKDTALYGSRNSLYHRLKDQGTQIDSFTYARTFIFVYKKNDAAGFKTLSVLSKGLYDRISLSNNMAIHDTVGTITSPKFGPSKKWNKVTWNGSASNANAISRLDIITIDTAGKDSLWYTIDTATHSFDITAIDAAQYPYVQLKMHTQDSVTLLPYQLQQWSVEFEPVPEGAIATNLGSILPDTLSFNHGTNITYDSLKGDVVFKNISSSNFDSLSVKLILYNQNNQALPFIIPKVKPLPAGDTVHIAFNINVTALPAGVYNLYLEVNPNNDQPEQYHYNNFLYHYVAIDRLGALPVQLINFTAKPVGKTVQLQWLVTQEQGVANYTVENSTNGTSFTPIAVIKASTLNSNQKQYGYTHTQPVNGNNFYRIKITDVDGKIAYSPIKNIPFSFAGIQLYPNPVKDLLHMVAAGNTTISWQLFDVAGRLLLHQSFNGSTTVNVNKLGPGIYVLQINNGTQKTTYKIVKQ</sequence>
<dbReference type="SUPFAM" id="SSF52129">
    <property type="entry name" value="Caspase-like"/>
    <property type="match status" value="1"/>
</dbReference>
<dbReference type="Pfam" id="PF01364">
    <property type="entry name" value="Peptidase_C25"/>
    <property type="match status" value="1"/>
</dbReference>